<dbReference type="EMBL" id="WQKZ01000004">
    <property type="protein sequence ID" value="MVN78057.1"/>
    <property type="molecule type" value="Genomic_DNA"/>
</dbReference>
<dbReference type="AlphaFoldDB" id="A0A7K1TI04"/>
<sequence>MMRTSIVVLLLLTSLRLAAHPAPTPAGRVVVTYLDSKLLHGNPGGENPRRRVSVYLPAGYDAQAQQRYPVLYYLHGFTWNDSLIFNQDGMKALLDQAIAAKQIRPFILVVPNEQTRFGGSWYVNSATNGPWADFTARELIAFIDKQFRTLAKPGSRGLAGHSMGGGGTLRLALAYPGTWAAAYALSPAFVGPHPSFLPGAGLPQALRATTSAEVQRSYPALATVSLARAFSPNPQHTPFGANLPGSLAADSVARRDAVLARWVLATPTYTLPIHPASLRQLRALAFDWGAQDEVQHIPSTCRNFSSLLTVYGIRHSAEEYEGTHGSRIMGPTGRLYQQVLPFFNKYLDFAP</sequence>
<feature type="chain" id="PRO_5029506383" evidence="1">
    <location>
        <begin position="20"/>
        <end position="351"/>
    </location>
</feature>
<protein>
    <submittedName>
        <fullName evidence="2">Esterase family protein</fullName>
    </submittedName>
</protein>
<evidence type="ECO:0000256" key="1">
    <source>
        <dbReference type="SAM" id="SignalP"/>
    </source>
</evidence>
<comment type="caution">
    <text evidence="2">The sequence shown here is derived from an EMBL/GenBank/DDBJ whole genome shotgun (WGS) entry which is preliminary data.</text>
</comment>
<dbReference type="Gene3D" id="3.40.50.1820">
    <property type="entry name" value="alpha/beta hydrolase"/>
    <property type="match status" value="1"/>
</dbReference>
<dbReference type="RefSeq" id="WP_157567790.1">
    <property type="nucleotide sequence ID" value="NZ_WQKZ01000004.1"/>
</dbReference>
<keyword evidence="3" id="KW-1185">Reference proteome</keyword>
<proteinExistence type="predicted"/>
<evidence type="ECO:0000313" key="2">
    <source>
        <dbReference type="EMBL" id="MVN78057.1"/>
    </source>
</evidence>
<accession>A0A7K1TI04</accession>
<dbReference type="Pfam" id="PF00756">
    <property type="entry name" value="Esterase"/>
    <property type="match status" value="1"/>
</dbReference>
<evidence type="ECO:0000313" key="3">
    <source>
        <dbReference type="Proteomes" id="UP000441336"/>
    </source>
</evidence>
<dbReference type="PANTHER" id="PTHR48098">
    <property type="entry name" value="ENTEROCHELIN ESTERASE-RELATED"/>
    <property type="match status" value="1"/>
</dbReference>
<gene>
    <name evidence="2" type="ORF">GO988_17140</name>
</gene>
<dbReference type="SUPFAM" id="SSF53474">
    <property type="entry name" value="alpha/beta-Hydrolases"/>
    <property type="match status" value="1"/>
</dbReference>
<keyword evidence="1" id="KW-0732">Signal</keyword>
<feature type="signal peptide" evidence="1">
    <location>
        <begin position="1"/>
        <end position="19"/>
    </location>
</feature>
<dbReference type="Proteomes" id="UP000441336">
    <property type="component" value="Unassembled WGS sequence"/>
</dbReference>
<reference evidence="2 3" key="1">
    <citation type="submission" date="2019-12" db="EMBL/GenBank/DDBJ databases">
        <title>Hymenobacter sp. HMF4947 Genome sequencing and assembly.</title>
        <authorList>
            <person name="Kang H."/>
            <person name="Cha I."/>
            <person name="Kim H."/>
            <person name="Joh K."/>
        </authorList>
    </citation>
    <scope>NUCLEOTIDE SEQUENCE [LARGE SCALE GENOMIC DNA]</scope>
    <source>
        <strain evidence="2 3">HMF4947</strain>
    </source>
</reference>
<name>A0A7K1TI04_9BACT</name>
<dbReference type="InterPro" id="IPR000801">
    <property type="entry name" value="Esterase-like"/>
</dbReference>
<dbReference type="InterPro" id="IPR029058">
    <property type="entry name" value="AB_hydrolase_fold"/>
</dbReference>
<dbReference type="InterPro" id="IPR050583">
    <property type="entry name" value="Mycobacterial_A85_antigen"/>
</dbReference>
<organism evidence="2 3">
    <name type="scientific">Hymenobacter ginkgonis</name>
    <dbReference type="NCBI Taxonomy" id="2682976"/>
    <lineage>
        <taxon>Bacteria</taxon>
        <taxon>Pseudomonadati</taxon>
        <taxon>Bacteroidota</taxon>
        <taxon>Cytophagia</taxon>
        <taxon>Cytophagales</taxon>
        <taxon>Hymenobacteraceae</taxon>
        <taxon>Hymenobacter</taxon>
    </lineage>
</organism>